<dbReference type="EMBL" id="JANFQO010000006">
    <property type="protein sequence ID" value="MCQ4164749.1"/>
    <property type="molecule type" value="Genomic_DNA"/>
</dbReference>
<sequence>MQALTSLLLAVAWMEPMPPPLTVLRNPDFDTDPAAAVSPAPTNWRWFLDDGAGGELVWDGIAGAPAPGSGRVRNNRGGQRADFWGQCLKVAPGPFTLRAAVASQLKPNASCELRIEINDRADCSTTPPGVTNLLTRSAVATTNNAGFETVQISAVAPLGSASAWVLLAHRQTSAATPGYSYCHFDHVEWSGNVIFAGRFE</sequence>
<reference evidence="1" key="1">
    <citation type="submission" date="2022-07" db="EMBL/GenBank/DDBJ databases">
        <title>Tahibacter sp., a new gammaproteobacterium isolated from the silt sample collected at pig farm.</title>
        <authorList>
            <person name="Chen H."/>
        </authorList>
    </citation>
    <scope>NUCLEOTIDE SEQUENCE</scope>
    <source>
        <strain evidence="1">P2K</strain>
    </source>
</reference>
<comment type="caution">
    <text evidence="1">The sequence shown here is derived from an EMBL/GenBank/DDBJ whole genome shotgun (WGS) entry which is preliminary data.</text>
</comment>
<proteinExistence type="predicted"/>
<protein>
    <submittedName>
        <fullName evidence="1">Uncharacterized protein</fullName>
    </submittedName>
</protein>
<organism evidence="1 2">
    <name type="scientific">Tahibacter harae</name>
    <dbReference type="NCBI Taxonomy" id="2963937"/>
    <lineage>
        <taxon>Bacteria</taxon>
        <taxon>Pseudomonadati</taxon>
        <taxon>Pseudomonadota</taxon>
        <taxon>Gammaproteobacteria</taxon>
        <taxon>Lysobacterales</taxon>
        <taxon>Rhodanobacteraceae</taxon>
        <taxon>Tahibacter</taxon>
    </lineage>
</organism>
<accession>A0ABT1QR41</accession>
<dbReference type="RefSeq" id="WP_255913661.1">
    <property type="nucleotide sequence ID" value="NZ_JANFQO010000006.1"/>
</dbReference>
<keyword evidence="2" id="KW-1185">Reference proteome</keyword>
<evidence type="ECO:0000313" key="2">
    <source>
        <dbReference type="Proteomes" id="UP001165498"/>
    </source>
</evidence>
<gene>
    <name evidence="1" type="ORF">NM961_08505</name>
</gene>
<dbReference type="Proteomes" id="UP001165498">
    <property type="component" value="Unassembled WGS sequence"/>
</dbReference>
<evidence type="ECO:0000313" key="1">
    <source>
        <dbReference type="EMBL" id="MCQ4164749.1"/>
    </source>
</evidence>
<name>A0ABT1QR41_9GAMM</name>